<dbReference type="CDD" id="cd06558">
    <property type="entry name" value="crotonase-like"/>
    <property type="match status" value="1"/>
</dbReference>
<proteinExistence type="predicted"/>
<dbReference type="InParanoid" id="A0A1I5HZX6"/>
<dbReference type="PANTHER" id="PTHR11941">
    <property type="entry name" value="ENOYL-COA HYDRATASE-RELATED"/>
    <property type="match status" value="1"/>
</dbReference>
<dbReference type="OrthoDB" id="9775794at2"/>
<dbReference type="Gene3D" id="3.90.226.10">
    <property type="entry name" value="2-enoyl-CoA Hydratase, Chain A, domain 1"/>
    <property type="match status" value="1"/>
</dbReference>
<dbReference type="GO" id="GO:0006635">
    <property type="term" value="P:fatty acid beta-oxidation"/>
    <property type="evidence" value="ECO:0007669"/>
    <property type="project" value="TreeGrafter"/>
</dbReference>
<organism evidence="1 2">
    <name type="scientific">Actinomadura madurae</name>
    <dbReference type="NCBI Taxonomy" id="1993"/>
    <lineage>
        <taxon>Bacteria</taxon>
        <taxon>Bacillati</taxon>
        <taxon>Actinomycetota</taxon>
        <taxon>Actinomycetes</taxon>
        <taxon>Streptosporangiales</taxon>
        <taxon>Thermomonosporaceae</taxon>
        <taxon>Actinomadura</taxon>
    </lineage>
</organism>
<dbReference type="Proteomes" id="UP000183413">
    <property type="component" value="Unassembled WGS sequence"/>
</dbReference>
<dbReference type="InterPro" id="IPR001753">
    <property type="entry name" value="Enoyl-CoA_hydra/iso"/>
</dbReference>
<accession>A0A1I5HZX6</accession>
<dbReference type="STRING" id="1993.SAMN04489713_10712"/>
<dbReference type="PANTHER" id="PTHR11941:SF54">
    <property type="entry name" value="ENOYL-COA HYDRATASE, MITOCHONDRIAL"/>
    <property type="match status" value="1"/>
</dbReference>
<dbReference type="InterPro" id="IPR029045">
    <property type="entry name" value="ClpP/crotonase-like_dom_sf"/>
</dbReference>
<keyword evidence="2" id="KW-1185">Reference proteome</keyword>
<dbReference type="AlphaFoldDB" id="A0A1I5HZX6"/>
<dbReference type="Pfam" id="PF00378">
    <property type="entry name" value="ECH_1"/>
    <property type="match status" value="1"/>
</dbReference>
<dbReference type="SUPFAM" id="SSF52096">
    <property type="entry name" value="ClpP/crotonase"/>
    <property type="match status" value="1"/>
</dbReference>
<dbReference type="eggNOG" id="COG1024">
    <property type="taxonomic scope" value="Bacteria"/>
</dbReference>
<evidence type="ECO:0000313" key="1">
    <source>
        <dbReference type="EMBL" id="SFO53341.1"/>
    </source>
</evidence>
<dbReference type="RefSeq" id="WP_075021862.1">
    <property type="nucleotide sequence ID" value="NZ_FOVH01000007.1"/>
</dbReference>
<name>A0A1I5HZX6_9ACTN</name>
<dbReference type="EMBL" id="FOVH01000007">
    <property type="protein sequence ID" value="SFO53341.1"/>
    <property type="molecule type" value="Genomic_DNA"/>
</dbReference>
<sequence>MSNWTCGRDGRVAWLSFDRPPDDQVRFDDLVDLRGALTALAPDEDVSVVVLGSARPGGFIGHADRGEIKAMREGGPGRLEEWLTTLLAIEDLPQPVVAAVRGPARGGGCEIALACTFRIAGPQASFCQLEIDRGAMPGAGATQRLPRLIGAGRAAHMIMTGRAVGAAEAQAMGLVDAVIEGPDVAAGMARWAGELASKPRASLVGVKRALLAAQRLPMAEGLRLEQRLFHEVLTAKGERA</sequence>
<gene>
    <name evidence="1" type="ORF">SAMN04489713_10712</name>
</gene>
<dbReference type="GO" id="GO:0003824">
    <property type="term" value="F:catalytic activity"/>
    <property type="evidence" value="ECO:0007669"/>
    <property type="project" value="UniProtKB-ARBA"/>
</dbReference>
<evidence type="ECO:0000313" key="2">
    <source>
        <dbReference type="Proteomes" id="UP000183413"/>
    </source>
</evidence>
<reference evidence="1 2" key="1">
    <citation type="submission" date="2016-10" db="EMBL/GenBank/DDBJ databases">
        <authorList>
            <person name="de Groot N.N."/>
        </authorList>
    </citation>
    <scope>NUCLEOTIDE SEQUENCE [LARGE SCALE GENOMIC DNA]</scope>
    <source>
        <strain evidence="1 2">DSM 43067</strain>
    </source>
</reference>
<protein>
    <submittedName>
        <fullName evidence="1">Enoyl-CoA hydratase</fullName>
    </submittedName>
</protein>